<organism evidence="1 2">
    <name type="scientific">Candidatus Magnetobacterium bavaricum</name>
    <dbReference type="NCBI Taxonomy" id="29290"/>
    <lineage>
        <taxon>Bacteria</taxon>
        <taxon>Pseudomonadati</taxon>
        <taxon>Nitrospirota</taxon>
        <taxon>Thermodesulfovibrionia</taxon>
        <taxon>Thermodesulfovibrionales</taxon>
        <taxon>Candidatus Magnetobacteriaceae</taxon>
        <taxon>Candidatus Magnetobacterium</taxon>
    </lineage>
</organism>
<evidence type="ECO:0000313" key="1">
    <source>
        <dbReference type="EMBL" id="KJU83886.1"/>
    </source>
</evidence>
<comment type="caution">
    <text evidence="1">The sequence shown here is derived from an EMBL/GenBank/DDBJ whole genome shotgun (WGS) entry which is preliminary data.</text>
</comment>
<gene>
    <name evidence="1" type="ORF">MBAV_003925</name>
</gene>
<dbReference type="AlphaFoldDB" id="A0A0F3GPS1"/>
<dbReference type="Proteomes" id="UP000033423">
    <property type="component" value="Unassembled WGS sequence"/>
</dbReference>
<sequence>MVPSYFIWVTQLKTSDQRERVVQSTVLPFICFPSKTADIKWNMSSLTIGGIANLTHSL</sequence>
<protein>
    <submittedName>
        <fullName evidence="1">Uncharacterized protein</fullName>
    </submittedName>
</protein>
<evidence type="ECO:0000313" key="2">
    <source>
        <dbReference type="Proteomes" id="UP000033423"/>
    </source>
</evidence>
<proteinExistence type="predicted"/>
<reference evidence="1 2" key="1">
    <citation type="submission" date="2015-02" db="EMBL/GenBank/DDBJ databases">
        <title>Single-cell genomics of uncultivated deep-branching MTB reveals a conserved set of magnetosome genes.</title>
        <authorList>
            <person name="Kolinko S."/>
            <person name="Richter M."/>
            <person name="Glockner F.O."/>
            <person name="Brachmann A."/>
            <person name="Schuler D."/>
        </authorList>
    </citation>
    <scope>NUCLEOTIDE SEQUENCE [LARGE SCALE GENOMIC DNA]</scope>
    <source>
        <strain evidence="1">TM-1</strain>
    </source>
</reference>
<accession>A0A0F3GPS1</accession>
<dbReference type="EMBL" id="LACI01001696">
    <property type="protein sequence ID" value="KJU83886.1"/>
    <property type="molecule type" value="Genomic_DNA"/>
</dbReference>
<keyword evidence="2" id="KW-1185">Reference proteome</keyword>
<name>A0A0F3GPS1_9BACT</name>